<sequence length="123" mass="13315">MPTPQQPTFTRPALAPGLLGAIALVAGTVLIDSTIFIGFRYVIAILALIVLVFAYRGRGWIYLPFLAAIAVLWNPVVIVPLTGQLWEGMQFAAAVVFIVTAVRVKVPAEPETTSRGSVTPRRR</sequence>
<dbReference type="InterPro" id="IPR046548">
    <property type="entry name" value="DUF6804"/>
</dbReference>
<dbReference type="Pfam" id="PF20619">
    <property type="entry name" value="DUF6804"/>
    <property type="match status" value="1"/>
</dbReference>
<feature type="transmembrane region" description="Helical" evidence="1">
    <location>
        <begin position="12"/>
        <end position="31"/>
    </location>
</feature>
<evidence type="ECO:0000256" key="1">
    <source>
        <dbReference type="SAM" id="Phobius"/>
    </source>
</evidence>
<feature type="transmembrane region" description="Helical" evidence="1">
    <location>
        <begin position="62"/>
        <end position="82"/>
    </location>
</feature>
<comment type="caution">
    <text evidence="2">The sequence shown here is derived from an EMBL/GenBank/DDBJ whole genome shotgun (WGS) entry which is preliminary data.</text>
</comment>
<organism evidence="2 3">
    <name type="scientific">Frondihabitans cladoniiphilus</name>
    <dbReference type="NCBI Taxonomy" id="715785"/>
    <lineage>
        <taxon>Bacteria</taxon>
        <taxon>Bacillati</taxon>
        <taxon>Actinomycetota</taxon>
        <taxon>Actinomycetes</taxon>
        <taxon>Micrococcales</taxon>
        <taxon>Microbacteriaceae</taxon>
        <taxon>Frondihabitans</taxon>
    </lineage>
</organism>
<keyword evidence="1" id="KW-0472">Membrane</keyword>
<evidence type="ECO:0000313" key="2">
    <source>
        <dbReference type="EMBL" id="GAA4666111.1"/>
    </source>
</evidence>
<keyword evidence="3" id="KW-1185">Reference proteome</keyword>
<dbReference type="Proteomes" id="UP001501295">
    <property type="component" value="Unassembled WGS sequence"/>
</dbReference>
<dbReference type="RefSeq" id="WP_345372761.1">
    <property type="nucleotide sequence ID" value="NZ_BAABLM010000001.1"/>
</dbReference>
<protein>
    <recommendedName>
        <fullName evidence="4">Integral membrane protein</fullName>
    </recommendedName>
</protein>
<accession>A0ABP8VLG6</accession>
<gene>
    <name evidence="2" type="ORF">GCM10025780_04600</name>
</gene>
<name>A0ABP8VLG6_9MICO</name>
<keyword evidence="1" id="KW-1133">Transmembrane helix</keyword>
<feature type="transmembrane region" description="Helical" evidence="1">
    <location>
        <begin position="37"/>
        <end position="55"/>
    </location>
</feature>
<dbReference type="EMBL" id="BAABLM010000001">
    <property type="protein sequence ID" value="GAA4666111.1"/>
    <property type="molecule type" value="Genomic_DNA"/>
</dbReference>
<keyword evidence="1" id="KW-0812">Transmembrane</keyword>
<evidence type="ECO:0000313" key="3">
    <source>
        <dbReference type="Proteomes" id="UP001501295"/>
    </source>
</evidence>
<proteinExistence type="predicted"/>
<evidence type="ECO:0008006" key="4">
    <source>
        <dbReference type="Google" id="ProtNLM"/>
    </source>
</evidence>
<reference evidence="3" key="1">
    <citation type="journal article" date="2019" name="Int. J. Syst. Evol. Microbiol.">
        <title>The Global Catalogue of Microorganisms (GCM) 10K type strain sequencing project: providing services to taxonomists for standard genome sequencing and annotation.</title>
        <authorList>
            <consortium name="The Broad Institute Genomics Platform"/>
            <consortium name="The Broad Institute Genome Sequencing Center for Infectious Disease"/>
            <person name="Wu L."/>
            <person name="Ma J."/>
        </authorList>
    </citation>
    <scope>NUCLEOTIDE SEQUENCE [LARGE SCALE GENOMIC DNA]</scope>
    <source>
        <strain evidence="3">JCM 18956</strain>
    </source>
</reference>